<evidence type="ECO:0000313" key="2">
    <source>
        <dbReference type="EMBL" id="PMD58671.1"/>
    </source>
</evidence>
<keyword evidence="1" id="KW-0472">Membrane</keyword>
<dbReference type="OrthoDB" id="3574779at2759"/>
<evidence type="ECO:0000313" key="3">
    <source>
        <dbReference type="Proteomes" id="UP000235371"/>
    </source>
</evidence>
<dbReference type="EMBL" id="KZ613817">
    <property type="protein sequence ID" value="PMD58671.1"/>
    <property type="molecule type" value="Genomic_DNA"/>
</dbReference>
<dbReference type="AlphaFoldDB" id="A0A2J6T6L6"/>
<dbReference type="InParanoid" id="A0A2J6T6L6"/>
<dbReference type="Proteomes" id="UP000235371">
    <property type="component" value="Unassembled WGS sequence"/>
</dbReference>
<keyword evidence="1" id="KW-0812">Transmembrane</keyword>
<dbReference type="RefSeq" id="XP_024735575.1">
    <property type="nucleotide sequence ID" value="XM_024880372.1"/>
</dbReference>
<reference evidence="2 3" key="1">
    <citation type="submission" date="2016-04" db="EMBL/GenBank/DDBJ databases">
        <title>A degradative enzymes factory behind the ericoid mycorrhizal symbiosis.</title>
        <authorList>
            <consortium name="DOE Joint Genome Institute"/>
            <person name="Martino E."/>
            <person name="Morin E."/>
            <person name="Grelet G."/>
            <person name="Kuo A."/>
            <person name="Kohler A."/>
            <person name="Daghino S."/>
            <person name="Barry K."/>
            <person name="Choi C."/>
            <person name="Cichocki N."/>
            <person name="Clum A."/>
            <person name="Copeland A."/>
            <person name="Hainaut M."/>
            <person name="Haridas S."/>
            <person name="Labutti K."/>
            <person name="Lindquist E."/>
            <person name="Lipzen A."/>
            <person name="Khouja H.-R."/>
            <person name="Murat C."/>
            <person name="Ohm R."/>
            <person name="Olson A."/>
            <person name="Spatafora J."/>
            <person name="Veneault-Fourrey C."/>
            <person name="Henrissat B."/>
            <person name="Grigoriev I."/>
            <person name="Martin F."/>
            <person name="Perotto S."/>
        </authorList>
    </citation>
    <scope>NUCLEOTIDE SEQUENCE [LARGE SCALE GENOMIC DNA]</scope>
    <source>
        <strain evidence="2 3">E</strain>
    </source>
</reference>
<dbReference type="GeneID" id="36588449"/>
<name>A0A2J6T6L6_9HELO</name>
<feature type="transmembrane region" description="Helical" evidence="1">
    <location>
        <begin position="12"/>
        <end position="31"/>
    </location>
</feature>
<organism evidence="2 3">
    <name type="scientific">Hyaloscypha bicolor E</name>
    <dbReference type="NCBI Taxonomy" id="1095630"/>
    <lineage>
        <taxon>Eukaryota</taxon>
        <taxon>Fungi</taxon>
        <taxon>Dikarya</taxon>
        <taxon>Ascomycota</taxon>
        <taxon>Pezizomycotina</taxon>
        <taxon>Leotiomycetes</taxon>
        <taxon>Helotiales</taxon>
        <taxon>Hyaloscyphaceae</taxon>
        <taxon>Hyaloscypha</taxon>
        <taxon>Hyaloscypha bicolor</taxon>
    </lineage>
</organism>
<sequence length="76" mass="8353">MAGSSDSISTAFGIVSVCISLIGVWISYLTLRAMCLDDTGRNTCQRPVDHDYILRHEHTHFAGQSPSSRKRISTLA</sequence>
<proteinExistence type="predicted"/>
<accession>A0A2J6T6L6</accession>
<protein>
    <submittedName>
        <fullName evidence="2">Uncharacterized protein</fullName>
    </submittedName>
</protein>
<keyword evidence="3" id="KW-1185">Reference proteome</keyword>
<gene>
    <name evidence="2" type="ORF">K444DRAFT_613550</name>
</gene>
<evidence type="ECO:0000256" key="1">
    <source>
        <dbReference type="SAM" id="Phobius"/>
    </source>
</evidence>
<keyword evidence="1" id="KW-1133">Transmembrane helix</keyword>